<evidence type="ECO:0000256" key="1">
    <source>
        <dbReference type="SAM" id="MobiDB-lite"/>
    </source>
</evidence>
<sequence length="82" mass="9384">MFLGGPDAESHIVVIRSSPDKSEQEQVRKCLPSLPCSNREEKRYSRAPEEREHTDGGEPNYEEAETREGRGHRRGAYRSNQV</sequence>
<dbReference type="AlphaFoldDB" id="A0AAV2ND55"/>
<evidence type="ECO:0000313" key="2">
    <source>
        <dbReference type="EMBL" id="CAL1677928.1"/>
    </source>
</evidence>
<proteinExistence type="predicted"/>
<keyword evidence="3" id="KW-1185">Reference proteome</keyword>
<feature type="compositionally biased region" description="Basic and acidic residues" evidence="1">
    <location>
        <begin position="38"/>
        <end position="56"/>
    </location>
</feature>
<reference evidence="2" key="1">
    <citation type="submission" date="2024-04" db="EMBL/GenBank/DDBJ databases">
        <authorList>
            <consortium name="Molecular Ecology Group"/>
        </authorList>
    </citation>
    <scope>NUCLEOTIDE SEQUENCE</scope>
</reference>
<feature type="compositionally biased region" description="Basic and acidic residues" evidence="1">
    <location>
        <begin position="18"/>
        <end position="28"/>
    </location>
</feature>
<accession>A0AAV2ND55</accession>
<protein>
    <submittedName>
        <fullName evidence="2">Uncharacterized protein</fullName>
    </submittedName>
</protein>
<dbReference type="EMBL" id="OZ034836">
    <property type="protein sequence ID" value="CAL1677928.1"/>
    <property type="molecule type" value="Genomic_DNA"/>
</dbReference>
<organism evidence="2 3">
    <name type="scientific">Lasius platythorax</name>
    <dbReference type="NCBI Taxonomy" id="488582"/>
    <lineage>
        <taxon>Eukaryota</taxon>
        <taxon>Metazoa</taxon>
        <taxon>Ecdysozoa</taxon>
        <taxon>Arthropoda</taxon>
        <taxon>Hexapoda</taxon>
        <taxon>Insecta</taxon>
        <taxon>Pterygota</taxon>
        <taxon>Neoptera</taxon>
        <taxon>Endopterygota</taxon>
        <taxon>Hymenoptera</taxon>
        <taxon>Apocrita</taxon>
        <taxon>Aculeata</taxon>
        <taxon>Formicoidea</taxon>
        <taxon>Formicidae</taxon>
        <taxon>Formicinae</taxon>
        <taxon>Lasius</taxon>
        <taxon>Lasius</taxon>
    </lineage>
</organism>
<feature type="region of interest" description="Disordered" evidence="1">
    <location>
        <begin position="1"/>
        <end position="82"/>
    </location>
</feature>
<dbReference type="Proteomes" id="UP001497644">
    <property type="component" value="Chromosome 13"/>
</dbReference>
<name>A0AAV2ND55_9HYME</name>
<gene>
    <name evidence="2" type="ORF">LPLAT_LOCUS3861</name>
</gene>
<evidence type="ECO:0000313" key="3">
    <source>
        <dbReference type="Proteomes" id="UP001497644"/>
    </source>
</evidence>